<evidence type="ECO:0008006" key="2">
    <source>
        <dbReference type="Google" id="ProtNLM"/>
    </source>
</evidence>
<sequence>MRRYLSQLTIYTLGCNFERGFFLLVNKANHYDILFLELRLDLDFAESLLSNAAYINSAVACKEPPCKINDPDECDRCGFSHVCMPDLSLGKGIKIIKDPELLGNLARLEQIKPLASEYEKLKESIKKSIGKGHDCLGGNYNITWKNVKVTRKPS</sequence>
<dbReference type="InterPro" id="IPR011604">
    <property type="entry name" value="PDDEXK-like_dom_sf"/>
</dbReference>
<feature type="non-terminal residue" evidence="1">
    <location>
        <position position="154"/>
    </location>
</feature>
<reference evidence="1" key="1">
    <citation type="journal article" date="2015" name="Nature">
        <title>Complex archaea that bridge the gap between prokaryotes and eukaryotes.</title>
        <authorList>
            <person name="Spang A."/>
            <person name="Saw J.H."/>
            <person name="Jorgensen S.L."/>
            <person name="Zaremba-Niedzwiedzka K."/>
            <person name="Martijn J."/>
            <person name="Lind A.E."/>
            <person name="van Eijk R."/>
            <person name="Schleper C."/>
            <person name="Guy L."/>
            <person name="Ettema T.J."/>
        </authorList>
    </citation>
    <scope>NUCLEOTIDE SEQUENCE</scope>
</reference>
<proteinExistence type="predicted"/>
<organism evidence="1">
    <name type="scientific">marine sediment metagenome</name>
    <dbReference type="NCBI Taxonomy" id="412755"/>
    <lineage>
        <taxon>unclassified sequences</taxon>
        <taxon>metagenomes</taxon>
        <taxon>ecological metagenomes</taxon>
    </lineage>
</organism>
<dbReference type="EMBL" id="LAZR01067932">
    <property type="protein sequence ID" value="KKK50606.1"/>
    <property type="molecule type" value="Genomic_DNA"/>
</dbReference>
<dbReference type="AlphaFoldDB" id="A0A0F8YRF7"/>
<protein>
    <recommendedName>
        <fullName evidence="2">PD-(D/E)XK endonuclease-like domain-containing protein</fullName>
    </recommendedName>
</protein>
<name>A0A0F8YRF7_9ZZZZ</name>
<comment type="caution">
    <text evidence="1">The sequence shown here is derived from an EMBL/GenBank/DDBJ whole genome shotgun (WGS) entry which is preliminary data.</text>
</comment>
<gene>
    <name evidence="1" type="ORF">LCGC14_3123320</name>
</gene>
<dbReference type="Gene3D" id="3.90.320.10">
    <property type="match status" value="1"/>
</dbReference>
<evidence type="ECO:0000313" key="1">
    <source>
        <dbReference type="EMBL" id="KKK50606.1"/>
    </source>
</evidence>
<accession>A0A0F8YRF7</accession>